<dbReference type="InterPro" id="IPR000909">
    <property type="entry name" value="PLipase_C_PInositol-sp_X_dom"/>
</dbReference>
<dbReference type="GO" id="GO:0006629">
    <property type="term" value="P:lipid metabolic process"/>
    <property type="evidence" value="ECO:0007669"/>
    <property type="project" value="InterPro"/>
</dbReference>
<dbReference type="PROSITE" id="PS50007">
    <property type="entry name" value="PIPLC_X_DOMAIN"/>
    <property type="match status" value="1"/>
</dbReference>
<proteinExistence type="predicted"/>
<evidence type="ECO:0000259" key="2">
    <source>
        <dbReference type="SMART" id="SM00148"/>
    </source>
</evidence>
<dbReference type="EMBL" id="JAUEDM010000003">
    <property type="protein sequence ID" value="KAK3322258.1"/>
    <property type="molecule type" value="Genomic_DNA"/>
</dbReference>
<organism evidence="3 4">
    <name type="scientific">Apodospora peruviana</name>
    <dbReference type="NCBI Taxonomy" id="516989"/>
    <lineage>
        <taxon>Eukaryota</taxon>
        <taxon>Fungi</taxon>
        <taxon>Dikarya</taxon>
        <taxon>Ascomycota</taxon>
        <taxon>Pezizomycotina</taxon>
        <taxon>Sordariomycetes</taxon>
        <taxon>Sordariomycetidae</taxon>
        <taxon>Sordariales</taxon>
        <taxon>Lasiosphaeriaceae</taxon>
        <taxon>Apodospora</taxon>
    </lineage>
</organism>
<protein>
    <submittedName>
        <fullName evidence="3">PLC-like phosphodiesterase</fullName>
    </submittedName>
</protein>
<name>A0AAE0IBT7_9PEZI</name>
<dbReference type="GO" id="GO:0008081">
    <property type="term" value="F:phosphoric diester hydrolase activity"/>
    <property type="evidence" value="ECO:0007669"/>
    <property type="project" value="InterPro"/>
</dbReference>
<dbReference type="InterPro" id="IPR051057">
    <property type="entry name" value="PI-PLC_domain"/>
</dbReference>
<evidence type="ECO:0000313" key="3">
    <source>
        <dbReference type="EMBL" id="KAK3322258.1"/>
    </source>
</evidence>
<dbReference type="Gene3D" id="3.20.20.190">
    <property type="entry name" value="Phosphatidylinositol (PI) phosphodiesterase"/>
    <property type="match status" value="1"/>
</dbReference>
<feature type="chain" id="PRO_5042102276" evidence="1">
    <location>
        <begin position="22"/>
        <end position="420"/>
    </location>
</feature>
<keyword evidence="4" id="KW-1185">Reference proteome</keyword>
<reference evidence="3" key="1">
    <citation type="journal article" date="2023" name="Mol. Phylogenet. Evol.">
        <title>Genome-scale phylogeny and comparative genomics of the fungal order Sordariales.</title>
        <authorList>
            <person name="Hensen N."/>
            <person name="Bonometti L."/>
            <person name="Westerberg I."/>
            <person name="Brannstrom I.O."/>
            <person name="Guillou S."/>
            <person name="Cros-Aarteil S."/>
            <person name="Calhoun S."/>
            <person name="Haridas S."/>
            <person name="Kuo A."/>
            <person name="Mondo S."/>
            <person name="Pangilinan J."/>
            <person name="Riley R."/>
            <person name="LaButti K."/>
            <person name="Andreopoulos B."/>
            <person name="Lipzen A."/>
            <person name="Chen C."/>
            <person name="Yan M."/>
            <person name="Daum C."/>
            <person name="Ng V."/>
            <person name="Clum A."/>
            <person name="Steindorff A."/>
            <person name="Ohm R.A."/>
            <person name="Martin F."/>
            <person name="Silar P."/>
            <person name="Natvig D.O."/>
            <person name="Lalanne C."/>
            <person name="Gautier V."/>
            <person name="Ament-Velasquez S.L."/>
            <person name="Kruys A."/>
            <person name="Hutchinson M.I."/>
            <person name="Powell A.J."/>
            <person name="Barry K."/>
            <person name="Miller A.N."/>
            <person name="Grigoriev I.V."/>
            <person name="Debuchy R."/>
            <person name="Gladieux P."/>
            <person name="Hiltunen Thoren M."/>
            <person name="Johannesson H."/>
        </authorList>
    </citation>
    <scope>NUCLEOTIDE SEQUENCE</scope>
    <source>
        <strain evidence="3">CBS 118394</strain>
    </source>
</reference>
<comment type="caution">
    <text evidence="3">The sequence shown here is derived from an EMBL/GenBank/DDBJ whole genome shotgun (WGS) entry which is preliminary data.</text>
</comment>
<feature type="signal peptide" evidence="1">
    <location>
        <begin position="1"/>
        <end position="21"/>
    </location>
</feature>
<dbReference type="PANTHER" id="PTHR13593:SF116">
    <property type="entry name" value="PLC-LIKE PHOSPHODIESTERASE"/>
    <property type="match status" value="1"/>
</dbReference>
<gene>
    <name evidence="3" type="ORF">B0H66DRAFT_601723</name>
</gene>
<evidence type="ECO:0000313" key="4">
    <source>
        <dbReference type="Proteomes" id="UP001283341"/>
    </source>
</evidence>
<dbReference type="PANTHER" id="PTHR13593">
    <property type="match status" value="1"/>
</dbReference>
<dbReference type="Proteomes" id="UP001283341">
    <property type="component" value="Unassembled WGS sequence"/>
</dbReference>
<sequence length="420" mass="45348">MAAFLWLVYLVVGGLLLPGHSLSSLAEAAAVANNDGGSSQLGNFALQKILADSSEVFGDGYTRSGSSNKMKNINRAEWMKRIPDSTPLTQLNIPGTHDSATWNFTQATSDAILHNTDPANDVYPAAVYQCQRVSILAALNGGIRFFDLRYGFDPTGVRLVFWHAHALLSELATVQDVLFGVYAWLEEHKSEVVILSLKAEETGVTFPPGHATPESLLVTSLTTPAARQYILQRHDSLGQLGPARGKVILFRRFDTPTSLGGESKLPGLHLSPSTWPDNGKAFSLLYNPAKNLSAHIEDYYEPNDLPEGQKGNASVHIAAKLASVEANLQLAAANRNDDDVDRDGLFVTFTSAEHNANVPPILPVIMALGNGTDVTPLGGVNRRLVKEVLPKLQGKRLGVLVIDFWDEPADLDLVGTILGL</sequence>
<evidence type="ECO:0000256" key="1">
    <source>
        <dbReference type="SAM" id="SignalP"/>
    </source>
</evidence>
<feature type="domain" description="Phosphatidylinositol-specific phospholipase C X" evidence="2">
    <location>
        <begin position="84"/>
        <end position="252"/>
    </location>
</feature>
<reference evidence="3" key="2">
    <citation type="submission" date="2023-06" db="EMBL/GenBank/DDBJ databases">
        <authorList>
            <consortium name="Lawrence Berkeley National Laboratory"/>
            <person name="Haridas S."/>
            <person name="Hensen N."/>
            <person name="Bonometti L."/>
            <person name="Westerberg I."/>
            <person name="Brannstrom I.O."/>
            <person name="Guillou S."/>
            <person name="Cros-Aarteil S."/>
            <person name="Calhoun S."/>
            <person name="Kuo A."/>
            <person name="Mondo S."/>
            <person name="Pangilinan J."/>
            <person name="Riley R."/>
            <person name="Labutti K."/>
            <person name="Andreopoulos B."/>
            <person name="Lipzen A."/>
            <person name="Chen C."/>
            <person name="Yanf M."/>
            <person name="Daum C."/>
            <person name="Ng V."/>
            <person name="Clum A."/>
            <person name="Steindorff A."/>
            <person name="Ohm R."/>
            <person name="Martin F."/>
            <person name="Silar P."/>
            <person name="Natvig D."/>
            <person name="Lalanne C."/>
            <person name="Gautier V."/>
            <person name="Ament-Velasquez S.L."/>
            <person name="Kruys A."/>
            <person name="Hutchinson M.I."/>
            <person name="Powell A.J."/>
            <person name="Barry K."/>
            <person name="Miller A.N."/>
            <person name="Grigoriev I.V."/>
            <person name="Debuchy R."/>
            <person name="Gladieux P."/>
            <person name="Thoren M.H."/>
            <person name="Johannesson H."/>
        </authorList>
    </citation>
    <scope>NUCLEOTIDE SEQUENCE</scope>
    <source>
        <strain evidence="3">CBS 118394</strain>
    </source>
</reference>
<dbReference type="SUPFAM" id="SSF51695">
    <property type="entry name" value="PLC-like phosphodiesterases"/>
    <property type="match status" value="1"/>
</dbReference>
<dbReference type="InterPro" id="IPR017946">
    <property type="entry name" value="PLC-like_Pdiesterase_TIM-brl"/>
</dbReference>
<accession>A0AAE0IBT7</accession>
<dbReference type="SMART" id="SM00148">
    <property type="entry name" value="PLCXc"/>
    <property type="match status" value="1"/>
</dbReference>
<keyword evidence="1" id="KW-0732">Signal</keyword>
<dbReference type="AlphaFoldDB" id="A0AAE0IBT7"/>